<feature type="region of interest" description="Disordered" evidence="1">
    <location>
        <begin position="402"/>
        <end position="453"/>
    </location>
</feature>
<comment type="caution">
    <text evidence="2">The sequence shown here is derived from an EMBL/GenBank/DDBJ whole genome shotgun (WGS) entry which is preliminary data.</text>
</comment>
<dbReference type="AlphaFoldDB" id="A0A3M6U463"/>
<keyword evidence="3" id="KW-1185">Reference proteome</keyword>
<evidence type="ECO:0000313" key="3">
    <source>
        <dbReference type="Proteomes" id="UP000275408"/>
    </source>
</evidence>
<gene>
    <name evidence="2" type="ORF">pdam_00015188</name>
</gene>
<proteinExistence type="predicted"/>
<protein>
    <submittedName>
        <fullName evidence="2">Uncharacterized protein</fullName>
    </submittedName>
</protein>
<name>A0A3M6U463_POCDA</name>
<sequence>MLGRVAVFHDEVQERKIVKDDIMFKAYYGAYWLVKEEISNRKFQSLLDLLKFLGLDEMEHFQYFSAGFMREIFLALGSALLDKLLERVKKAYCYSLLTKEVTDVSVLEITLTKDTGKVETSFLFIEDVLKNSNSANAETIFTVLTAQLMESRKVLTKKIKKACQTRWLSFDAATSAFYEDFITVLQTLQLLKGTDAVTSGLLRKIDSCKFIETTYILKEILPILSNLSKTFQRRQVNFSHIQPSINYTLHKLTEIVDFKSSITALKKDLDGRLSISELTLTSATENQLSNLLGKYVTALKDNIHSPFDNSLPVVCAFSIFNPSTLPQLGSGAFKEHGTKKAETLAKHFYSEQAKQEHGNNPETYYYFKEINEVLSCKPNIKEKHVYECGLVEDANVVSVAETGDLEESPQSSGHADKNSNAELEKEFDETLEGNPKHSKITNKGKTPTIKKRMDQPTTLWSFWKRPQPWEI</sequence>
<dbReference type="Proteomes" id="UP000275408">
    <property type="component" value="Unassembled WGS sequence"/>
</dbReference>
<dbReference type="OrthoDB" id="5989940at2759"/>
<accession>A0A3M6U463</accession>
<organism evidence="2 3">
    <name type="scientific">Pocillopora damicornis</name>
    <name type="common">Cauliflower coral</name>
    <name type="synonym">Millepora damicornis</name>
    <dbReference type="NCBI Taxonomy" id="46731"/>
    <lineage>
        <taxon>Eukaryota</taxon>
        <taxon>Metazoa</taxon>
        <taxon>Cnidaria</taxon>
        <taxon>Anthozoa</taxon>
        <taxon>Hexacorallia</taxon>
        <taxon>Scleractinia</taxon>
        <taxon>Astrocoeniina</taxon>
        <taxon>Pocilloporidae</taxon>
        <taxon>Pocillopora</taxon>
    </lineage>
</organism>
<reference evidence="2 3" key="1">
    <citation type="journal article" date="2018" name="Sci. Rep.">
        <title>Comparative analysis of the Pocillopora damicornis genome highlights role of immune system in coral evolution.</title>
        <authorList>
            <person name="Cunning R."/>
            <person name="Bay R.A."/>
            <person name="Gillette P."/>
            <person name="Baker A.C."/>
            <person name="Traylor-Knowles N."/>
        </authorList>
    </citation>
    <scope>NUCLEOTIDE SEQUENCE [LARGE SCALE GENOMIC DNA]</scope>
    <source>
        <strain evidence="2">RSMAS</strain>
        <tissue evidence="2">Whole animal</tissue>
    </source>
</reference>
<evidence type="ECO:0000313" key="2">
    <source>
        <dbReference type="EMBL" id="RMX48463.1"/>
    </source>
</evidence>
<dbReference type="EMBL" id="RCHS01002274">
    <property type="protein sequence ID" value="RMX48463.1"/>
    <property type="molecule type" value="Genomic_DNA"/>
</dbReference>
<feature type="compositionally biased region" description="Basic and acidic residues" evidence="1">
    <location>
        <begin position="414"/>
        <end position="424"/>
    </location>
</feature>
<evidence type="ECO:0000256" key="1">
    <source>
        <dbReference type="SAM" id="MobiDB-lite"/>
    </source>
</evidence>
<dbReference type="PANTHER" id="PTHR46880">
    <property type="entry name" value="RAS-ASSOCIATING DOMAIN-CONTAINING PROTEIN"/>
    <property type="match status" value="1"/>
</dbReference>
<dbReference type="PANTHER" id="PTHR46880:SF5">
    <property type="entry name" value="DUF4371 DOMAIN-CONTAINING PROTEIN"/>
    <property type="match status" value="1"/>
</dbReference>